<reference evidence="2 4" key="1">
    <citation type="journal article" date="2001" name="J. Gen. Plant Pathol.">
        <title>Complete Nucleotide Sequence of Ryegrass Mottle Virus: A New Species of the Genus Sobemovirus.</title>
        <authorList>
            <person name="Zhang F.Y."/>
            <person name="Toriyama S."/>
            <person name="Takahashi M."/>
        </authorList>
    </citation>
    <scope>NUCLEOTIDE SEQUENCE [LARGE SCALE GENOMIC DNA]</scope>
</reference>
<evidence type="ECO:0000313" key="1">
    <source>
        <dbReference type="EMBL" id="ABN09949.1"/>
    </source>
</evidence>
<gene>
    <name evidence="2" type="primary">ORF1</name>
</gene>
<proteinExistence type="predicted"/>
<name>Q9E965_9VIRU</name>
<evidence type="ECO:0000313" key="4">
    <source>
        <dbReference type="Proteomes" id="UP000232621"/>
    </source>
</evidence>
<evidence type="ECO:0000313" key="3">
    <source>
        <dbReference type="Proteomes" id="UP000203842"/>
    </source>
</evidence>
<dbReference type="EMBL" id="AB040446">
    <property type="protein sequence ID" value="BAB15933.1"/>
    <property type="molecule type" value="Genomic_RNA"/>
</dbReference>
<protein>
    <submittedName>
        <fullName evidence="2">p1</fullName>
    </submittedName>
</protein>
<organism evidence="2 4">
    <name type="scientific">Ryegrass mottle virus</name>
    <dbReference type="NCBI Taxonomy" id="119910"/>
    <lineage>
        <taxon>Viruses</taxon>
        <taxon>Riboviria</taxon>
        <taxon>Orthornavirae</taxon>
        <taxon>Pisuviricota</taxon>
        <taxon>Pisoniviricetes</taxon>
        <taxon>Sobelivirales</taxon>
        <taxon>Solemoviridae</taxon>
        <taxon>Sobemovirus</taxon>
        <taxon>Sobemovirus RGMOV</taxon>
    </lineage>
</organism>
<keyword evidence="3" id="KW-1185">Reference proteome</keyword>
<accession>Q9E965</accession>
<dbReference type="RefSeq" id="YP_007438852.1">
    <property type="nucleotide sequence ID" value="NC_003747.2"/>
</dbReference>
<evidence type="ECO:0000313" key="2">
    <source>
        <dbReference type="EMBL" id="BAB15933.1"/>
    </source>
</evidence>
<dbReference type="KEGG" id="vg:944315"/>
<reference evidence="1 3" key="2">
    <citation type="journal article" date="2007" name="Virus Genes">
        <title>The ryegrass mottle virus genome codes for a sobemovirus 3C-like serine protease and RNA-dependent RNA polymerase translated via -1 ribosomal frameshifting.</title>
        <authorList>
            <person name="Balke I."/>
            <person name="Resevica G."/>
            <person name="Zeltins A."/>
        </authorList>
    </citation>
    <scope>NUCLEOTIDE SEQUENCE [LARGE SCALE GENOMIC DNA]</scope>
    <source>
        <strain evidence="1">MAFF. No. 307043</strain>
    </source>
</reference>
<dbReference type="GeneID" id="944315"/>
<dbReference type="EMBL" id="EF091714">
    <property type="protein sequence ID" value="ABN09949.1"/>
    <property type="molecule type" value="Genomic_RNA"/>
</dbReference>
<dbReference type="Proteomes" id="UP000203842">
    <property type="component" value="Segment"/>
</dbReference>
<sequence length="133" mass="14650">MPSVVIEVCSYDEETGDCELESTSKIFTSNFDGTYVLYTHSSGPKYAGSTVTLVCPHCGVSEQATFPTRGLSSNWGHHGPHDLRLDCKARHWHGTCEVIPSSEQESRVASDGVFEPGLTHITTTRGQSWTRHH</sequence>
<dbReference type="Proteomes" id="UP000232621">
    <property type="component" value="Segment"/>
</dbReference>